<feature type="active site" description="Proton acceptor" evidence="6">
    <location>
        <position position="184"/>
    </location>
</feature>
<dbReference type="InterPro" id="IPR015422">
    <property type="entry name" value="PyrdxlP-dep_Trfase_small"/>
</dbReference>
<evidence type="ECO:0000256" key="1">
    <source>
        <dbReference type="ARBA" id="ARBA00001933"/>
    </source>
</evidence>
<dbReference type="InterPro" id="IPR015424">
    <property type="entry name" value="PyrdxlP-dep_Trfase"/>
</dbReference>
<evidence type="ECO:0000313" key="10">
    <source>
        <dbReference type="Proteomes" id="UP000228775"/>
    </source>
</evidence>
<dbReference type="InterPro" id="IPR000653">
    <property type="entry name" value="DegT/StrS_aminotransferase"/>
</dbReference>
<comment type="cofactor">
    <cofactor evidence="1">
        <name>pyridoxal 5'-phosphate</name>
        <dbReference type="ChEBI" id="CHEBI:597326"/>
    </cofactor>
</comment>
<dbReference type="GO" id="GO:0030170">
    <property type="term" value="F:pyridoxal phosphate binding"/>
    <property type="evidence" value="ECO:0007669"/>
    <property type="project" value="TreeGrafter"/>
</dbReference>
<accession>A0A2M7AWJ4</accession>
<dbReference type="PANTHER" id="PTHR30244">
    <property type="entry name" value="TRANSAMINASE"/>
    <property type="match status" value="1"/>
</dbReference>
<proteinExistence type="inferred from homology"/>
<evidence type="ECO:0000256" key="7">
    <source>
        <dbReference type="PIRSR" id="PIRSR000390-2"/>
    </source>
</evidence>
<dbReference type="Pfam" id="PF01041">
    <property type="entry name" value="DegT_DnrJ_EryC1"/>
    <property type="match status" value="1"/>
</dbReference>
<dbReference type="Gene3D" id="3.90.1150.10">
    <property type="entry name" value="Aspartate Aminotransferase, domain 1"/>
    <property type="match status" value="1"/>
</dbReference>
<comment type="caution">
    <text evidence="9">The sequence shown here is derived from an EMBL/GenBank/DDBJ whole genome shotgun (WGS) entry which is preliminary data.</text>
</comment>
<organism evidence="9 10">
    <name type="scientific">Candidatus Portnoybacteria bacterium CG06_land_8_20_14_3_00_39_12</name>
    <dbReference type="NCBI Taxonomy" id="1974809"/>
    <lineage>
        <taxon>Bacteria</taxon>
        <taxon>Candidatus Portnoyibacteriota</taxon>
    </lineage>
</organism>
<dbReference type="PIRSF" id="PIRSF000390">
    <property type="entry name" value="PLP_StrS"/>
    <property type="match status" value="1"/>
</dbReference>
<evidence type="ECO:0000256" key="3">
    <source>
        <dbReference type="ARBA" id="ARBA00022679"/>
    </source>
</evidence>
<evidence type="ECO:0000256" key="4">
    <source>
        <dbReference type="ARBA" id="ARBA00022898"/>
    </source>
</evidence>
<dbReference type="CDD" id="cd00616">
    <property type="entry name" value="AHBA_syn"/>
    <property type="match status" value="1"/>
</dbReference>
<name>A0A2M7AWJ4_9BACT</name>
<evidence type="ECO:0000313" key="9">
    <source>
        <dbReference type="EMBL" id="PIU74923.1"/>
    </source>
</evidence>
<evidence type="ECO:0000256" key="8">
    <source>
        <dbReference type="RuleBase" id="RU004508"/>
    </source>
</evidence>
<dbReference type="GO" id="GO:0000271">
    <property type="term" value="P:polysaccharide biosynthetic process"/>
    <property type="evidence" value="ECO:0007669"/>
    <property type="project" value="TreeGrafter"/>
</dbReference>
<gene>
    <name evidence="9" type="ORF">COS76_03540</name>
</gene>
<evidence type="ECO:0000256" key="6">
    <source>
        <dbReference type="PIRSR" id="PIRSR000390-1"/>
    </source>
</evidence>
<dbReference type="EMBL" id="PEVY01000073">
    <property type="protein sequence ID" value="PIU74923.1"/>
    <property type="molecule type" value="Genomic_DNA"/>
</dbReference>
<comment type="similarity">
    <text evidence="5 8">Belongs to the DegT/DnrJ/EryC1 family.</text>
</comment>
<dbReference type="SUPFAM" id="SSF53383">
    <property type="entry name" value="PLP-dependent transferases"/>
    <property type="match status" value="1"/>
</dbReference>
<protein>
    <submittedName>
        <fullName evidence="9">Aminotransferase DegT</fullName>
    </submittedName>
</protein>
<dbReference type="InterPro" id="IPR015421">
    <property type="entry name" value="PyrdxlP-dep_Trfase_major"/>
</dbReference>
<sequence length="375" mass="41484">MLSFIPLAKPVFGPTEKKLVIECLDTGWISSIGSFVEEFGQATAKFVGVKYALPVASGTAALHLALLALGIKPGDEVIVPALTFVASVNAITYVGAKPIFIDIESKTYNLDINQLEAKISQKTKAIMTVDLYGHPIDFDKVIKICRQYNLKFISDSAESLGSLYKGKPTGSQADVSIFSFFGNKIITTGEGGMITTNNKKLYETARFYRDQAKNTKIHPYYHPAIGFNYGLTNLQAAVGLGQLKQIKKLVAKKQAIAKEYNCLLKNIPGIITPLETDYAKSNYWMYAILVNKNKFGCTRDQLISYLKTKNIETRPFFFPIPLLPPYKKANQDKRFPITIKIASQGMNLPTFASLTDEEIKYICQIIASAQKSSNG</sequence>
<dbReference type="AlphaFoldDB" id="A0A2M7AWJ4"/>
<dbReference type="Proteomes" id="UP000228775">
    <property type="component" value="Unassembled WGS sequence"/>
</dbReference>
<dbReference type="Gene3D" id="3.40.640.10">
    <property type="entry name" value="Type I PLP-dependent aspartate aminotransferase-like (Major domain)"/>
    <property type="match status" value="1"/>
</dbReference>
<dbReference type="GO" id="GO:0008483">
    <property type="term" value="F:transaminase activity"/>
    <property type="evidence" value="ECO:0007669"/>
    <property type="project" value="UniProtKB-KW"/>
</dbReference>
<keyword evidence="4 7" id="KW-0663">Pyridoxal phosphate</keyword>
<reference evidence="10" key="1">
    <citation type="submission" date="2017-09" db="EMBL/GenBank/DDBJ databases">
        <title>Depth-based differentiation of microbial function through sediment-hosted aquifers and enrichment of novel symbionts in the deep terrestrial subsurface.</title>
        <authorList>
            <person name="Probst A.J."/>
            <person name="Ladd B."/>
            <person name="Jarett J.K."/>
            <person name="Geller-Mcgrath D.E."/>
            <person name="Sieber C.M.K."/>
            <person name="Emerson J.B."/>
            <person name="Anantharaman K."/>
            <person name="Thomas B.C."/>
            <person name="Malmstrom R."/>
            <person name="Stieglmeier M."/>
            <person name="Klingl A."/>
            <person name="Woyke T."/>
            <person name="Ryan C.M."/>
            <person name="Banfield J.F."/>
        </authorList>
    </citation>
    <scope>NUCLEOTIDE SEQUENCE [LARGE SCALE GENOMIC DNA]</scope>
</reference>
<evidence type="ECO:0000256" key="2">
    <source>
        <dbReference type="ARBA" id="ARBA00022576"/>
    </source>
</evidence>
<keyword evidence="2 9" id="KW-0032">Aminotransferase</keyword>
<evidence type="ECO:0000256" key="5">
    <source>
        <dbReference type="ARBA" id="ARBA00037999"/>
    </source>
</evidence>
<dbReference type="PANTHER" id="PTHR30244:SF34">
    <property type="entry name" value="DTDP-4-AMINO-4,6-DIDEOXYGALACTOSE TRANSAMINASE"/>
    <property type="match status" value="1"/>
</dbReference>
<dbReference type="FunFam" id="3.40.640.10:FF:000090">
    <property type="entry name" value="Pyridoxal phosphate-dependent aminotransferase"/>
    <property type="match status" value="1"/>
</dbReference>
<keyword evidence="3 9" id="KW-0808">Transferase</keyword>
<feature type="modified residue" description="N6-(pyridoxal phosphate)lysine" evidence="7">
    <location>
        <position position="184"/>
    </location>
</feature>